<feature type="chain" id="PRO_5046028010" description="Hymenoptaecin" evidence="1">
    <location>
        <begin position="16"/>
        <end position="110"/>
    </location>
</feature>
<comment type="caution">
    <text evidence="2">The sequence shown here is derived from an EMBL/GenBank/DDBJ whole genome shotgun (WGS) entry which is preliminary data.</text>
</comment>
<evidence type="ECO:0000313" key="3">
    <source>
        <dbReference type="Proteomes" id="UP001642520"/>
    </source>
</evidence>
<name>A0ABP1NIY1_XYLVO</name>
<evidence type="ECO:0000313" key="2">
    <source>
        <dbReference type="EMBL" id="CAL7939869.1"/>
    </source>
</evidence>
<dbReference type="EMBL" id="CAXAJV020001290">
    <property type="protein sequence ID" value="CAL7939869.1"/>
    <property type="molecule type" value="Genomic_DNA"/>
</dbReference>
<sequence>MRIYLCLAIVVVCEAIRIPRVTEQLHFPNFQTAYQDHNYPNHYGAPFLRGYRPQEGNIGLERQYYGRHASTVGQDHFVNHLAGAPFRGGEDTGPHGYERFNHAFNYDYQL</sequence>
<organism evidence="2 3">
    <name type="scientific">Xylocopa violacea</name>
    <name type="common">Violet carpenter bee</name>
    <name type="synonym">Apis violacea</name>
    <dbReference type="NCBI Taxonomy" id="135666"/>
    <lineage>
        <taxon>Eukaryota</taxon>
        <taxon>Metazoa</taxon>
        <taxon>Ecdysozoa</taxon>
        <taxon>Arthropoda</taxon>
        <taxon>Hexapoda</taxon>
        <taxon>Insecta</taxon>
        <taxon>Pterygota</taxon>
        <taxon>Neoptera</taxon>
        <taxon>Endopterygota</taxon>
        <taxon>Hymenoptera</taxon>
        <taxon>Apocrita</taxon>
        <taxon>Aculeata</taxon>
        <taxon>Apoidea</taxon>
        <taxon>Anthophila</taxon>
        <taxon>Apidae</taxon>
        <taxon>Xylocopa</taxon>
        <taxon>Xylocopa</taxon>
    </lineage>
</organism>
<keyword evidence="1" id="KW-0732">Signal</keyword>
<protein>
    <recommendedName>
        <fullName evidence="4">Hymenoptaecin</fullName>
    </recommendedName>
</protein>
<proteinExistence type="predicted"/>
<gene>
    <name evidence="2" type="ORF">XYLVIOL_LOCUS4176</name>
</gene>
<evidence type="ECO:0000256" key="1">
    <source>
        <dbReference type="SAM" id="SignalP"/>
    </source>
</evidence>
<dbReference type="Proteomes" id="UP001642520">
    <property type="component" value="Unassembled WGS sequence"/>
</dbReference>
<evidence type="ECO:0008006" key="4">
    <source>
        <dbReference type="Google" id="ProtNLM"/>
    </source>
</evidence>
<accession>A0ABP1NIY1</accession>
<keyword evidence="3" id="KW-1185">Reference proteome</keyword>
<feature type="signal peptide" evidence="1">
    <location>
        <begin position="1"/>
        <end position="15"/>
    </location>
</feature>
<reference evidence="2 3" key="1">
    <citation type="submission" date="2024-08" db="EMBL/GenBank/DDBJ databases">
        <authorList>
            <person name="Will J Nash"/>
            <person name="Angela Man"/>
            <person name="Seanna McTaggart"/>
            <person name="Kendall Baker"/>
            <person name="Tom Barker"/>
            <person name="Leah Catchpole"/>
            <person name="Alex Durrant"/>
            <person name="Karim Gharbi"/>
            <person name="Naomi Irish"/>
            <person name="Gemy Kaithakottil"/>
            <person name="Debby Ku"/>
            <person name="Aaliyah Providence"/>
            <person name="Felix Shaw"/>
            <person name="David Swarbreck"/>
            <person name="Chris Watkins"/>
            <person name="Ann M. McCartney"/>
            <person name="Giulio Formenti"/>
            <person name="Alice Mouton"/>
            <person name="Noel Vella"/>
            <person name="Bjorn M von Reumont"/>
            <person name="Adriana Vella"/>
            <person name="Wilfried Haerty"/>
        </authorList>
    </citation>
    <scope>NUCLEOTIDE SEQUENCE [LARGE SCALE GENOMIC DNA]</scope>
</reference>